<proteinExistence type="predicted"/>
<sequence>MSRSVSEAADGMSQISGSIASLAQTAKDSRTAVDGMNEQFVQLRAASGSLKKQAEAFKL</sequence>
<reference evidence="1 2" key="1">
    <citation type="submission" date="2018-06" db="EMBL/GenBank/DDBJ databases">
        <authorList>
            <consortium name="Pathogen Informatics"/>
            <person name="Doyle S."/>
        </authorList>
    </citation>
    <scope>NUCLEOTIDE SEQUENCE [LARGE SCALE GENOMIC DNA]</scope>
    <source>
        <strain evidence="1 2">NCTC11819</strain>
    </source>
</reference>
<protein>
    <recommendedName>
        <fullName evidence="3">Methyl-accepting chemotaxis protein</fullName>
    </recommendedName>
</protein>
<name>A0A2X1S1T1_9ACTO</name>
<evidence type="ECO:0008006" key="3">
    <source>
        <dbReference type="Google" id="ProtNLM"/>
    </source>
</evidence>
<gene>
    <name evidence="1" type="ORF">NCTC11819_01604</name>
</gene>
<comment type="caution">
    <text evidence="1">The sequence shown here is derived from an EMBL/GenBank/DDBJ whole genome shotgun (WGS) entry which is preliminary data.</text>
</comment>
<evidence type="ECO:0000313" key="2">
    <source>
        <dbReference type="Proteomes" id="UP000255284"/>
    </source>
</evidence>
<dbReference type="Proteomes" id="UP000255284">
    <property type="component" value="Unassembled WGS sequence"/>
</dbReference>
<dbReference type="AlphaFoldDB" id="A0A2X1S1T1"/>
<organism evidence="1 2">
    <name type="scientific">Mobiluncus mulieris</name>
    <dbReference type="NCBI Taxonomy" id="2052"/>
    <lineage>
        <taxon>Bacteria</taxon>
        <taxon>Bacillati</taxon>
        <taxon>Actinomycetota</taxon>
        <taxon>Actinomycetes</taxon>
        <taxon>Actinomycetales</taxon>
        <taxon>Actinomycetaceae</taxon>
        <taxon>Mobiluncus</taxon>
    </lineage>
</organism>
<dbReference type="EMBL" id="UGGQ01000006">
    <property type="protein sequence ID" value="STO17021.1"/>
    <property type="molecule type" value="Genomic_DNA"/>
</dbReference>
<accession>A0A2X1S1T1</accession>
<evidence type="ECO:0000313" key="1">
    <source>
        <dbReference type="EMBL" id="STO17021.1"/>
    </source>
</evidence>